<dbReference type="AlphaFoldDB" id="A0A6G4R4T9"/>
<dbReference type="Gene3D" id="3.40.710.10">
    <property type="entry name" value="DD-peptidase/beta-lactamase superfamily"/>
    <property type="match status" value="1"/>
</dbReference>
<dbReference type="InterPro" id="IPR012338">
    <property type="entry name" value="Beta-lactam/transpept-like"/>
</dbReference>
<dbReference type="EMBL" id="JAAKGT010000014">
    <property type="protein sequence ID" value="NGM52168.1"/>
    <property type="molecule type" value="Genomic_DNA"/>
</dbReference>
<dbReference type="Pfam" id="PF00144">
    <property type="entry name" value="Beta-lactamase"/>
    <property type="match status" value="1"/>
</dbReference>
<organism evidence="5">
    <name type="scientific">Caulobacter sp. 602-2</name>
    <dbReference type="NCBI Taxonomy" id="2710887"/>
    <lineage>
        <taxon>Bacteria</taxon>
        <taxon>Pseudomonadati</taxon>
        <taxon>Pseudomonadota</taxon>
        <taxon>Alphaproteobacteria</taxon>
        <taxon>Caulobacterales</taxon>
        <taxon>Caulobacteraceae</taxon>
        <taxon>Caulobacter</taxon>
    </lineage>
</organism>
<proteinExistence type="predicted"/>
<evidence type="ECO:0000313" key="5">
    <source>
        <dbReference type="EMBL" id="NGM52168.1"/>
    </source>
</evidence>
<feature type="transmembrane region" description="Helical" evidence="2">
    <location>
        <begin position="677"/>
        <end position="699"/>
    </location>
</feature>
<feature type="compositionally biased region" description="Low complexity" evidence="1">
    <location>
        <begin position="45"/>
        <end position="70"/>
    </location>
</feature>
<gene>
    <name evidence="5" type="ORF">G5B46_21380</name>
</gene>
<evidence type="ECO:0000256" key="1">
    <source>
        <dbReference type="SAM" id="MobiDB-lite"/>
    </source>
</evidence>
<dbReference type="InterPro" id="IPR001466">
    <property type="entry name" value="Beta-lactam-related"/>
</dbReference>
<feature type="region of interest" description="Disordered" evidence="1">
    <location>
        <begin position="26"/>
        <end position="73"/>
    </location>
</feature>
<feature type="signal peptide" evidence="3">
    <location>
        <begin position="1"/>
        <end position="28"/>
    </location>
</feature>
<dbReference type="RefSeq" id="WP_165262265.1">
    <property type="nucleotide sequence ID" value="NZ_JAAKGT010000014.1"/>
</dbReference>
<dbReference type="SUPFAM" id="SSF56601">
    <property type="entry name" value="beta-lactamase/transpeptidase-like"/>
    <property type="match status" value="1"/>
</dbReference>
<dbReference type="PANTHER" id="PTHR46825">
    <property type="entry name" value="D-ALANYL-D-ALANINE-CARBOXYPEPTIDASE/ENDOPEPTIDASE AMPH"/>
    <property type="match status" value="1"/>
</dbReference>
<reference evidence="5" key="1">
    <citation type="submission" date="2020-02" db="EMBL/GenBank/DDBJ databases">
        <authorList>
            <person name="Gao J."/>
            <person name="Sun J."/>
        </authorList>
    </citation>
    <scope>NUCLEOTIDE SEQUENCE</scope>
    <source>
        <strain evidence="5">602-2</strain>
    </source>
</reference>
<evidence type="ECO:0000256" key="3">
    <source>
        <dbReference type="SAM" id="SignalP"/>
    </source>
</evidence>
<dbReference type="PANTHER" id="PTHR46825:SF9">
    <property type="entry name" value="BETA-LACTAMASE-RELATED DOMAIN-CONTAINING PROTEIN"/>
    <property type="match status" value="1"/>
</dbReference>
<accession>A0A6G4R4T9</accession>
<keyword evidence="2" id="KW-1133">Transmembrane helix</keyword>
<protein>
    <submittedName>
        <fullName evidence="5">Beta-lactamase family protein</fullName>
    </submittedName>
</protein>
<comment type="caution">
    <text evidence="5">The sequence shown here is derived from an EMBL/GenBank/DDBJ whole genome shotgun (WGS) entry which is preliminary data.</text>
</comment>
<feature type="compositionally biased region" description="Pro residues" evidence="1">
    <location>
        <begin position="35"/>
        <end position="44"/>
    </location>
</feature>
<name>A0A6G4R4T9_9CAUL</name>
<feature type="domain" description="Beta-lactamase-related" evidence="4">
    <location>
        <begin position="95"/>
        <end position="430"/>
    </location>
</feature>
<feature type="transmembrane region" description="Helical" evidence="2">
    <location>
        <begin position="605"/>
        <end position="630"/>
    </location>
</feature>
<keyword evidence="2" id="KW-0812">Transmembrane</keyword>
<feature type="transmembrane region" description="Helical" evidence="2">
    <location>
        <begin position="636"/>
        <end position="656"/>
    </location>
</feature>
<keyword evidence="2" id="KW-0472">Membrane</keyword>
<feature type="chain" id="PRO_5026171450" evidence="3">
    <location>
        <begin position="29"/>
        <end position="704"/>
    </location>
</feature>
<evidence type="ECO:0000259" key="4">
    <source>
        <dbReference type="Pfam" id="PF00144"/>
    </source>
</evidence>
<sequence>MTLRLSSKVARCAAVVGIWLAGAGSATSQSTAPTAPIPTAPRAPAPATTTPRTTPPVRAARPATPAAAPVVTPPAAPALPGVTPLPAPELEAFVDGFVRRSMNQDHIAGVTVSVVQNGQVVLKKGYGVASLSGGRRVDPDRTLFRIGSISKTFTWIALQNEIDAGRIRPDTPINVYLPEKLQVRDQGKKNPVRVRDLYNHTPGFEDRALGQLFEREERRIRPLDVYLRQERPNRVREPGVLPAYSNYGVALVGAALANTGAKPFEDLIAERVIVPARLTRTTFREPRAWRDDLPAPMAPALAADMAEGYRWTPLGLQAQPVEFIGQIAPAGSASSTAADMARYMTLLLNGGTIDGRTVFSARAAQAFRTPSYRPAAGAAGLNSGFQDIALPGNRRGFGHGGATLWFHSNMVIVPDLGLGVFVSVNTDTGQSLPATLPSAIVERFYAPARAVPAFTPLTAEAAALYAGDYLTDRRAYGGLEGFVNRLIGVAKVRASAQGGLAVTTDGQTRLWIPTDREDVFKAADGTDMLVFQRQDGTPARFFAPSGISAYERVGPLFKQGVLSGATLLAALASIATLAGVFVRSRRDTRQTTSQARASLLQTTQAVLWLTAIACVGVFALGSGDVASVVFGWPSGWLLTASACAFIATILTLVTLAMTPVVWRGGRRVDSWNDLRKLCFTVTALIFIGFAIVLAAWGFLEFWNT</sequence>
<feature type="transmembrane region" description="Helical" evidence="2">
    <location>
        <begin position="561"/>
        <end position="584"/>
    </location>
</feature>
<dbReference type="InterPro" id="IPR050491">
    <property type="entry name" value="AmpC-like"/>
</dbReference>
<keyword evidence="3" id="KW-0732">Signal</keyword>
<evidence type="ECO:0000256" key="2">
    <source>
        <dbReference type="SAM" id="Phobius"/>
    </source>
</evidence>